<reference evidence="1" key="1">
    <citation type="submission" date="2014-08" db="EMBL/GenBank/DDBJ databases">
        <authorList>
            <person name="Murali S."/>
            <person name="Richards S."/>
            <person name="Bandaranaike D."/>
            <person name="Bellair M."/>
            <person name="Blankenburg K."/>
            <person name="Chao H."/>
            <person name="Dinh H."/>
            <person name="Doddapaneni H."/>
            <person name="Dugan-Rocha S."/>
            <person name="Elkadiri S."/>
            <person name="Gnanaolivu R."/>
            <person name="Hughes D."/>
            <person name="Lee S."/>
            <person name="Li M."/>
            <person name="Ming W."/>
            <person name="Munidasa M."/>
            <person name="Muniz J."/>
            <person name="Nguyen L."/>
            <person name="Osuji N."/>
            <person name="Pu L.-L."/>
            <person name="Puazo M."/>
            <person name="Skinner E."/>
            <person name="Qu C."/>
            <person name="Quiroz J."/>
            <person name="Raj R."/>
            <person name="Weissenberger G."/>
            <person name="Xin Y."/>
            <person name="Zou X."/>
            <person name="Han Y."/>
            <person name="Worley K."/>
            <person name="Muzny D."/>
            <person name="Gibbs R."/>
        </authorList>
    </citation>
    <scope>NUCLEOTIDE SEQUENCE</scope>
    <source>
        <strain evidence="1">HAZT.00-mixed</strain>
        <tissue evidence="1">Whole organism</tissue>
    </source>
</reference>
<protein>
    <submittedName>
        <fullName evidence="1">Uncharacterized protein</fullName>
    </submittedName>
</protein>
<comment type="caution">
    <text evidence="1">The sequence shown here is derived from an EMBL/GenBank/DDBJ whole genome shotgun (WGS) entry which is preliminary data.</text>
</comment>
<dbReference type="Proteomes" id="UP000711488">
    <property type="component" value="Unassembled WGS sequence"/>
</dbReference>
<organism evidence="1">
    <name type="scientific">Hyalella azteca</name>
    <name type="common">Amphipod</name>
    <dbReference type="NCBI Taxonomy" id="294128"/>
    <lineage>
        <taxon>Eukaryota</taxon>
        <taxon>Metazoa</taxon>
        <taxon>Ecdysozoa</taxon>
        <taxon>Arthropoda</taxon>
        <taxon>Crustacea</taxon>
        <taxon>Multicrustacea</taxon>
        <taxon>Malacostraca</taxon>
        <taxon>Eumalacostraca</taxon>
        <taxon>Peracarida</taxon>
        <taxon>Amphipoda</taxon>
        <taxon>Senticaudata</taxon>
        <taxon>Talitrida</taxon>
        <taxon>Talitroidea</taxon>
        <taxon>Hyalellidae</taxon>
        <taxon>Hyalella</taxon>
    </lineage>
</organism>
<dbReference type="EMBL" id="JQDR03011328">
    <property type="protein sequence ID" value="KAA0192898.1"/>
    <property type="molecule type" value="Genomic_DNA"/>
</dbReference>
<sequence length="188" mass="21866">MSESDFIADGVKLGYKDVELRDYGKQRCDRNERALERERIREKEQFDLRKLEVGKEKEIELDRLELEREKIRADNFQAIHGRVDVRKKMELKFKIRDTEVTPNDRESTSKVSMMAVETRAQKLAENVPEVSSILSSSALRLDMNELTKEALIQMQSDDPTLKSCFEKSNEIVCLMSEMFRQATQGAID</sequence>
<gene>
    <name evidence="1" type="ORF">HAZT_HAZT010213</name>
</gene>
<accession>A0A6A0GYL9</accession>
<evidence type="ECO:0000313" key="1">
    <source>
        <dbReference type="EMBL" id="KAA0192898.1"/>
    </source>
</evidence>
<name>A0A6A0GYL9_HYAAZ</name>
<reference evidence="1" key="2">
    <citation type="journal article" date="2018" name="Environ. Sci. Technol.">
        <title>The Toxicogenome of Hyalella azteca: A Model for Sediment Ecotoxicology and Evolutionary Toxicology.</title>
        <authorList>
            <person name="Poynton H.C."/>
            <person name="Hasenbein S."/>
            <person name="Benoit J.B."/>
            <person name="Sepulveda M.S."/>
            <person name="Poelchau M.F."/>
            <person name="Hughes D.S.T."/>
            <person name="Murali S.C."/>
            <person name="Chen S."/>
            <person name="Glastad K.M."/>
            <person name="Goodisman M.A.D."/>
            <person name="Werren J.H."/>
            <person name="Vineis J.H."/>
            <person name="Bowen J.L."/>
            <person name="Friedrich M."/>
            <person name="Jones J."/>
            <person name="Robertson H.M."/>
            <person name="Feyereisen R."/>
            <person name="Mechler-Hickson A."/>
            <person name="Mathers N."/>
            <person name="Lee C.E."/>
            <person name="Colbourne J.K."/>
            <person name="Biales A."/>
            <person name="Johnston J.S."/>
            <person name="Wellborn G.A."/>
            <person name="Rosendale A.J."/>
            <person name="Cridge A.G."/>
            <person name="Munoz-Torres M.C."/>
            <person name="Bain P.A."/>
            <person name="Manny A.R."/>
            <person name="Major K.M."/>
            <person name="Lambert F.N."/>
            <person name="Vulpe C.D."/>
            <person name="Tuck P."/>
            <person name="Blalock B.J."/>
            <person name="Lin Y.Y."/>
            <person name="Smith M.E."/>
            <person name="Ochoa-Acuna H."/>
            <person name="Chen M.M."/>
            <person name="Childers C.P."/>
            <person name="Qu J."/>
            <person name="Dugan S."/>
            <person name="Lee S.L."/>
            <person name="Chao H."/>
            <person name="Dinh H."/>
            <person name="Han Y."/>
            <person name="Doddapaneni H."/>
            <person name="Worley K.C."/>
            <person name="Muzny D.M."/>
            <person name="Gibbs R.A."/>
            <person name="Richards S."/>
        </authorList>
    </citation>
    <scope>NUCLEOTIDE SEQUENCE</scope>
    <source>
        <strain evidence="1">HAZT.00-mixed</strain>
        <tissue evidence="1">Whole organism</tissue>
    </source>
</reference>
<reference evidence="1" key="3">
    <citation type="submission" date="2019-06" db="EMBL/GenBank/DDBJ databases">
        <authorList>
            <person name="Poynton C."/>
            <person name="Hasenbein S."/>
            <person name="Benoit J.B."/>
            <person name="Sepulveda M.S."/>
            <person name="Poelchau M.F."/>
            <person name="Murali S.C."/>
            <person name="Chen S."/>
            <person name="Glastad K.M."/>
            <person name="Werren J.H."/>
            <person name="Vineis J.H."/>
            <person name="Bowen J.L."/>
            <person name="Friedrich M."/>
            <person name="Jones J."/>
            <person name="Robertson H.M."/>
            <person name="Feyereisen R."/>
            <person name="Mechler-Hickson A."/>
            <person name="Mathers N."/>
            <person name="Lee C.E."/>
            <person name="Colbourne J.K."/>
            <person name="Biales A."/>
            <person name="Johnston J.S."/>
            <person name="Wellborn G.A."/>
            <person name="Rosendale A.J."/>
            <person name="Cridge A.G."/>
            <person name="Munoz-Torres M.C."/>
            <person name="Bain P.A."/>
            <person name="Manny A.R."/>
            <person name="Major K.M."/>
            <person name="Lambert F.N."/>
            <person name="Vulpe C.D."/>
            <person name="Tuck P."/>
            <person name="Blalock B.J."/>
            <person name="Lin Y.-Y."/>
            <person name="Smith M.E."/>
            <person name="Ochoa-Acuna H."/>
            <person name="Chen M.-J.M."/>
            <person name="Childers C.P."/>
            <person name="Qu J."/>
            <person name="Dugan S."/>
            <person name="Lee S.L."/>
            <person name="Chao H."/>
            <person name="Dinh H."/>
            <person name="Han Y."/>
            <person name="Doddapaneni H."/>
            <person name="Worley K.C."/>
            <person name="Muzny D.M."/>
            <person name="Gibbs R.A."/>
            <person name="Richards S."/>
        </authorList>
    </citation>
    <scope>NUCLEOTIDE SEQUENCE</scope>
    <source>
        <strain evidence="1">HAZT.00-mixed</strain>
        <tissue evidence="1">Whole organism</tissue>
    </source>
</reference>
<proteinExistence type="predicted"/>
<dbReference type="AlphaFoldDB" id="A0A6A0GYL9"/>